<keyword evidence="3" id="KW-0238">DNA-binding</keyword>
<comment type="caution">
    <text evidence="6">The sequence shown here is derived from an EMBL/GenBank/DDBJ whole genome shotgun (WGS) entry which is preliminary data.</text>
</comment>
<dbReference type="PANTHER" id="PTHR30579:SF7">
    <property type="entry name" value="HTH-TYPE TRANSCRIPTIONAL REGULATOR LRHA-RELATED"/>
    <property type="match status" value="1"/>
</dbReference>
<dbReference type="EMBL" id="LNCD01000026">
    <property type="protein sequence ID" value="KWV57699.1"/>
    <property type="molecule type" value="Genomic_DNA"/>
</dbReference>
<dbReference type="GO" id="GO:0003700">
    <property type="term" value="F:DNA-binding transcription factor activity"/>
    <property type="evidence" value="ECO:0007669"/>
    <property type="project" value="InterPro"/>
</dbReference>
<gene>
    <name evidence="6" type="ORF">AS026_30820</name>
</gene>
<evidence type="ECO:0000313" key="6">
    <source>
        <dbReference type="EMBL" id="KWV57699.1"/>
    </source>
</evidence>
<organism evidence="6 7">
    <name type="scientific">Rhizobium altiplani</name>
    <dbReference type="NCBI Taxonomy" id="1864509"/>
    <lineage>
        <taxon>Bacteria</taxon>
        <taxon>Pseudomonadati</taxon>
        <taxon>Pseudomonadota</taxon>
        <taxon>Alphaproteobacteria</taxon>
        <taxon>Hyphomicrobiales</taxon>
        <taxon>Rhizobiaceae</taxon>
        <taxon>Rhizobium/Agrobacterium group</taxon>
        <taxon>Rhizobium</taxon>
    </lineage>
</organism>
<evidence type="ECO:0000256" key="4">
    <source>
        <dbReference type="ARBA" id="ARBA00023163"/>
    </source>
</evidence>
<dbReference type="AlphaFoldDB" id="A0A109JYX0"/>
<dbReference type="PRINTS" id="PR00039">
    <property type="entry name" value="HTHLYSR"/>
</dbReference>
<dbReference type="PROSITE" id="PS50931">
    <property type="entry name" value="HTH_LYSR"/>
    <property type="match status" value="1"/>
</dbReference>
<proteinExistence type="inferred from homology"/>
<dbReference type="InterPro" id="IPR005119">
    <property type="entry name" value="LysR_subst-bd"/>
</dbReference>
<keyword evidence="4" id="KW-0804">Transcription</keyword>
<dbReference type="Proteomes" id="UP000068164">
    <property type="component" value="Unassembled WGS sequence"/>
</dbReference>
<dbReference type="InterPro" id="IPR000847">
    <property type="entry name" value="LysR_HTH_N"/>
</dbReference>
<evidence type="ECO:0000313" key="7">
    <source>
        <dbReference type="Proteomes" id="UP000068164"/>
    </source>
</evidence>
<sequence length="304" mass="33362">MGSITNFQTDLLRTFVSVVDLGAYTKAGDALGRTQPAISLQMRRLEELVGASLLKQVGRALVLTSEGEMLLSYAREILRLNDEAASYFNRSKIAGVLRVGLPNDYAVAFLQGVITEYTSQHPEISLELHCGWSAEILERLNADDLDIVVAMANSEHTQYLSRSWIERPIWAAAENGSLDTVKGIPLAAHPEGCAYRARMIQALDAARVRWRIAYTGPGIAGLQNAVVNGLGVSALTRYTMLPGMRALTQEDGFPPLAEIRVGLFYKHPRLSDAGIRLVNHVIARLDEAGVSGDPTRRHVELDRQ</sequence>
<dbReference type="InterPro" id="IPR036388">
    <property type="entry name" value="WH-like_DNA-bd_sf"/>
</dbReference>
<dbReference type="GO" id="GO:0003677">
    <property type="term" value="F:DNA binding"/>
    <property type="evidence" value="ECO:0007669"/>
    <property type="project" value="UniProtKB-KW"/>
</dbReference>
<dbReference type="InterPro" id="IPR050176">
    <property type="entry name" value="LTTR"/>
</dbReference>
<reference evidence="6 7" key="1">
    <citation type="submission" date="2015-11" db="EMBL/GenBank/DDBJ databases">
        <title>Draft Genome Sequence of the Strain BR 10423 (Rhizobium sp.) isolated from nodules of Mimosa pudica.</title>
        <authorList>
            <person name="Barauna A.C."/>
            <person name="Zilli J.E."/>
            <person name="Simoes-Araujo J.L."/>
            <person name="Reis V.M."/>
            <person name="James E.K."/>
            <person name="Reis F.B.Jr."/>
            <person name="Rouws L.F."/>
            <person name="Passos S.R."/>
            <person name="Gois S.R."/>
        </authorList>
    </citation>
    <scope>NUCLEOTIDE SEQUENCE [LARGE SCALE GENOMIC DNA]</scope>
    <source>
        <strain evidence="6 7">BR10423</strain>
    </source>
</reference>
<evidence type="ECO:0000256" key="3">
    <source>
        <dbReference type="ARBA" id="ARBA00023125"/>
    </source>
</evidence>
<dbReference type="PANTHER" id="PTHR30579">
    <property type="entry name" value="TRANSCRIPTIONAL REGULATOR"/>
    <property type="match status" value="1"/>
</dbReference>
<evidence type="ECO:0000256" key="1">
    <source>
        <dbReference type="ARBA" id="ARBA00009437"/>
    </source>
</evidence>
<dbReference type="Gene3D" id="3.40.190.10">
    <property type="entry name" value="Periplasmic binding protein-like II"/>
    <property type="match status" value="2"/>
</dbReference>
<dbReference type="Pfam" id="PF00126">
    <property type="entry name" value="HTH_1"/>
    <property type="match status" value="1"/>
</dbReference>
<evidence type="ECO:0000256" key="2">
    <source>
        <dbReference type="ARBA" id="ARBA00023015"/>
    </source>
</evidence>
<evidence type="ECO:0000259" key="5">
    <source>
        <dbReference type="PROSITE" id="PS50931"/>
    </source>
</evidence>
<keyword evidence="7" id="KW-1185">Reference proteome</keyword>
<comment type="similarity">
    <text evidence="1">Belongs to the LysR transcriptional regulatory family.</text>
</comment>
<dbReference type="SUPFAM" id="SSF46785">
    <property type="entry name" value="Winged helix' DNA-binding domain"/>
    <property type="match status" value="1"/>
</dbReference>
<dbReference type="Pfam" id="PF03466">
    <property type="entry name" value="LysR_substrate"/>
    <property type="match status" value="1"/>
</dbReference>
<dbReference type="SUPFAM" id="SSF53850">
    <property type="entry name" value="Periplasmic binding protein-like II"/>
    <property type="match status" value="1"/>
</dbReference>
<dbReference type="RefSeq" id="WP_062368763.1">
    <property type="nucleotide sequence ID" value="NZ_LNCD01000026.1"/>
</dbReference>
<feature type="domain" description="HTH lysR-type" evidence="5">
    <location>
        <begin position="7"/>
        <end position="64"/>
    </location>
</feature>
<name>A0A109JYX0_9HYPH</name>
<protein>
    <submittedName>
        <fullName evidence="6">Transcriptional regulator</fullName>
    </submittedName>
</protein>
<dbReference type="InterPro" id="IPR036390">
    <property type="entry name" value="WH_DNA-bd_sf"/>
</dbReference>
<dbReference type="Gene3D" id="1.10.10.10">
    <property type="entry name" value="Winged helix-like DNA-binding domain superfamily/Winged helix DNA-binding domain"/>
    <property type="match status" value="1"/>
</dbReference>
<dbReference type="OrthoDB" id="9789529at2"/>
<keyword evidence="2" id="KW-0805">Transcription regulation</keyword>
<accession>A0A109JYX0</accession>